<keyword evidence="2" id="KW-0677">Repeat</keyword>
<evidence type="ECO:0000256" key="1">
    <source>
        <dbReference type="ARBA" id="ARBA00007626"/>
    </source>
</evidence>
<feature type="repeat" description="PPR" evidence="3">
    <location>
        <begin position="371"/>
        <end position="405"/>
    </location>
</feature>
<feature type="repeat" description="PPR" evidence="3">
    <location>
        <begin position="751"/>
        <end position="785"/>
    </location>
</feature>
<dbReference type="Pfam" id="PF13041">
    <property type="entry name" value="PPR_2"/>
    <property type="match status" value="2"/>
</dbReference>
<feature type="repeat" description="PPR" evidence="3">
    <location>
        <begin position="1136"/>
        <end position="1170"/>
    </location>
</feature>
<feature type="domain" description="PROP1-like PPR" evidence="5">
    <location>
        <begin position="1051"/>
        <end position="1178"/>
    </location>
</feature>
<name>A0A059AS00_EUCGR</name>
<dbReference type="OMA" id="QWGHDIS"/>
<feature type="repeat" description="PPR" evidence="3">
    <location>
        <begin position="197"/>
        <end position="231"/>
    </location>
</feature>
<feature type="repeat" description="PPR" evidence="3">
    <location>
        <begin position="406"/>
        <end position="440"/>
    </location>
</feature>
<feature type="repeat" description="PPR" evidence="3">
    <location>
        <begin position="1031"/>
        <end position="1065"/>
    </location>
</feature>
<feature type="repeat" description="PPR" evidence="3">
    <location>
        <begin position="441"/>
        <end position="475"/>
    </location>
</feature>
<feature type="repeat" description="PPR" evidence="3">
    <location>
        <begin position="1171"/>
        <end position="1205"/>
    </location>
</feature>
<feature type="repeat" description="PPR" evidence="3">
    <location>
        <begin position="821"/>
        <end position="855"/>
    </location>
</feature>
<evidence type="ECO:0000256" key="3">
    <source>
        <dbReference type="PROSITE-ProRule" id="PRU00708"/>
    </source>
</evidence>
<dbReference type="InParanoid" id="A0A059AS00"/>
<feature type="repeat" description="PPR" evidence="3">
    <location>
        <begin position="1101"/>
        <end position="1135"/>
    </location>
</feature>
<dbReference type="PANTHER" id="PTHR46128:SF170">
    <property type="entry name" value="PENTACOTRIPEPTIDE-REPEAT REGION OF PRORP DOMAIN-CONTAINING PROTEIN"/>
    <property type="match status" value="1"/>
</dbReference>
<organism evidence="6">
    <name type="scientific">Eucalyptus grandis</name>
    <name type="common">Flooded gum</name>
    <dbReference type="NCBI Taxonomy" id="71139"/>
    <lineage>
        <taxon>Eukaryota</taxon>
        <taxon>Viridiplantae</taxon>
        <taxon>Streptophyta</taxon>
        <taxon>Embryophyta</taxon>
        <taxon>Tracheophyta</taxon>
        <taxon>Spermatophyta</taxon>
        <taxon>Magnoliopsida</taxon>
        <taxon>eudicotyledons</taxon>
        <taxon>Gunneridae</taxon>
        <taxon>Pentapetalae</taxon>
        <taxon>rosids</taxon>
        <taxon>malvids</taxon>
        <taxon>Myrtales</taxon>
        <taxon>Myrtaceae</taxon>
        <taxon>Myrtoideae</taxon>
        <taxon>Eucalypteae</taxon>
        <taxon>Eucalyptus</taxon>
    </lineage>
</organism>
<reference evidence="6" key="1">
    <citation type="submission" date="2013-07" db="EMBL/GenBank/DDBJ databases">
        <title>The genome of Eucalyptus grandis.</title>
        <authorList>
            <person name="Schmutz J."/>
            <person name="Hayes R."/>
            <person name="Myburg A."/>
            <person name="Tuskan G."/>
            <person name="Grattapaglia D."/>
            <person name="Rokhsar D.S."/>
        </authorList>
    </citation>
    <scope>NUCLEOTIDE SEQUENCE</scope>
    <source>
        <tissue evidence="6">Leaf extractions</tissue>
    </source>
</reference>
<evidence type="ECO:0000259" key="5">
    <source>
        <dbReference type="Pfam" id="PF17177"/>
    </source>
</evidence>
<dbReference type="Pfam" id="PF01535">
    <property type="entry name" value="PPR"/>
    <property type="match status" value="5"/>
</dbReference>
<dbReference type="eggNOG" id="KOG4197">
    <property type="taxonomic scope" value="Eukaryota"/>
</dbReference>
<comment type="similarity">
    <text evidence="1">Belongs to the PPR family. P subfamily.</text>
</comment>
<protein>
    <recommendedName>
        <fullName evidence="5">PROP1-like PPR domain-containing protein</fullName>
    </recommendedName>
</protein>
<dbReference type="InterPro" id="IPR011990">
    <property type="entry name" value="TPR-like_helical_dom_sf"/>
</dbReference>
<dbReference type="STRING" id="71139.A0A059AS00"/>
<dbReference type="NCBIfam" id="TIGR00756">
    <property type="entry name" value="PPR"/>
    <property type="match status" value="6"/>
</dbReference>
<proteinExistence type="inferred from homology"/>
<dbReference type="Pfam" id="PF17177">
    <property type="entry name" value="PPR_long"/>
    <property type="match status" value="1"/>
</dbReference>
<feature type="region of interest" description="Disordered" evidence="4">
    <location>
        <begin position="32"/>
        <end position="59"/>
    </location>
</feature>
<sequence length="1245" mass="139755">MLLLVAFSRSRIRQLLPLFSVANRRFPTVRTLADDAAPRSPPSSGDRTAPPLRASSSSRFQGIAESVLSRCPRPLEEKNQKKVKTRGDASLKDLLLEIFDVIPDAARGLLRAPELKPRDVLRILAGFASELEKAAVGVEKVESLWEVFKFPMERSQGFEHLPRAYELMGLMLSRAGLLREAELLLRDVESRGIPLDGHEIFSDLIQRYAGVGDFERSLYLLDKMSSRGWAPSRFCYYALIELLIRRKKSRLALRVSLDTIESGISFDAQKVDFGAVVKLLCEEGKIQEARNLVKKATGCGYEPSSSVLYEIVCAYCEKKDFEDLLSFFVELNRGPDLQAGNRMINALCLNTGSERANLFRLKLEKLGFKPDEITFGILIGWCCREGNLKGALVYLAEVLGRSLKPDICSYNAIISAVFKDGMWENVHHILNEMIEECATPNISTYKIFLAGYCKGRKFDEVRTIVNRMMKLHLIQLSSTEDPLSKAFTMLGFGPLDVKLKRDSDAKFSRTEFYDSLGNGLYLDADIDEFDKRINGILDDSFLPDFNSLIMKQCRHGNLKYALRLVGEMVHWGQKLSLSVLSAIIKGICITSYPSVKCIDYLLEKMPRSISQLDAETLNLLMQFYSKRGRRQKARILLDGMQEQGLVIENKTYNIFMTSLSEQGFLGELSGCLDLVRESKWVPGLRELEALVSCLIQNALISEALELFESTLMAFPVSNVIDIFFEKLCDAGLSTIAYALAKEMHKRGCLIEDRAYSHLIRGFCGKKKYLEALSIFDTMQAKGLFPHPDASVFLIPLLCKARRFTEATAVNEAVLRDNSSLSLSSHCALLKGYFMAGELKEALDLFWDLSPRGMVPHAEACAVMVWGICQSNNLRKVEESLAYMMRRNLTLSVPSFRMMVRLMCIGGQAHAVLNLKDLLVGPSNSHGLIVYNILIFYAFSSGKIFLVKKILDELQEKKLQPDEVTYNFLVHGFSKIKDLSSSLHYLSIMISHDLTPSKRSLRSIINCSSELSDPGMCIWLSQQLESRGWITDSNIQNAVVKGLLSHGNLGEAEKFVDRMVEKNLIPDGVMYDGLVKQLSRLGKMKKAIHLVNTMLKSGSIPTSTCYDSLVSGFCRSNELQRALDVHAEMLSRDLRPSMQVWATLIRKCCDVGETAEAEKLLASMTRIGELPTKEMYRLVINRYCCENNSKKASDLVQAMQQVGYEPDFDAQWSIISTLNKPEVKAADKSIGGFLSQLLSGSGFARK</sequence>
<dbReference type="InterPro" id="IPR050872">
    <property type="entry name" value="PPR_P_subfamily"/>
</dbReference>
<dbReference type="PROSITE" id="PS51375">
    <property type="entry name" value="PPR"/>
    <property type="match status" value="13"/>
</dbReference>
<dbReference type="FunCoup" id="A0A059AS00">
    <property type="interactions" value="1552"/>
</dbReference>
<feature type="repeat" description="PPR" evidence="3">
    <location>
        <begin position="613"/>
        <end position="647"/>
    </location>
</feature>
<feature type="repeat" description="PPR" evidence="3">
    <location>
        <begin position="961"/>
        <end position="995"/>
    </location>
</feature>
<gene>
    <name evidence="6" type="ORF">EUGRSUZ_I01955</name>
</gene>
<dbReference type="EMBL" id="KK198761">
    <property type="protein sequence ID" value="KCW56205.1"/>
    <property type="molecule type" value="Genomic_DNA"/>
</dbReference>
<dbReference type="Gene3D" id="1.25.40.10">
    <property type="entry name" value="Tetratricopeptide repeat domain"/>
    <property type="match status" value="7"/>
</dbReference>
<evidence type="ECO:0000256" key="4">
    <source>
        <dbReference type="SAM" id="MobiDB-lite"/>
    </source>
</evidence>
<dbReference type="AlphaFoldDB" id="A0A059AS00"/>
<dbReference type="Pfam" id="PF13812">
    <property type="entry name" value="PPR_3"/>
    <property type="match status" value="1"/>
</dbReference>
<dbReference type="InterPro" id="IPR033443">
    <property type="entry name" value="PROP1-like_PPR_dom"/>
</dbReference>
<accession>A0A059AS00</accession>
<evidence type="ECO:0000256" key="2">
    <source>
        <dbReference type="ARBA" id="ARBA00022737"/>
    </source>
</evidence>
<dbReference type="PANTHER" id="PTHR46128">
    <property type="entry name" value="MITOCHONDRIAL GROUP I INTRON SPLICING FACTOR CCM1"/>
    <property type="match status" value="1"/>
</dbReference>
<dbReference type="Gramene" id="KCW56205">
    <property type="protein sequence ID" value="KCW56205"/>
    <property type="gene ID" value="EUGRSUZ_I01955"/>
</dbReference>
<feature type="repeat" description="PPR" evidence="3">
    <location>
        <begin position="1066"/>
        <end position="1100"/>
    </location>
</feature>
<dbReference type="InterPro" id="IPR002885">
    <property type="entry name" value="PPR_rpt"/>
</dbReference>
<evidence type="ECO:0000313" key="6">
    <source>
        <dbReference type="EMBL" id="KCW56205.1"/>
    </source>
</evidence>